<reference evidence="13" key="1">
    <citation type="submission" date="2015-12" db="EMBL/GenBank/DDBJ databases">
        <title>FDA dAtabase for Regulatory Grade micrObial Sequences (FDA-ARGOS): Supporting development and validation of Infectious Disease Dx tests.</title>
        <authorList>
            <person name="Case J."/>
            <person name="Tallon L."/>
            <person name="Sadzewicz L."/>
            <person name="Sengamalay N."/>
            <person name="Ott S."/>
            <person name="Godinez A."/>
            <person name="Nagaraj S."/>
            <person name="Nadendla S."/>
            <person name="Sichtig H."/>
        </authorList>
    </citation>
    <scope>NUCLEOTIDE SEQUENCE [LARGE SCALE GENOMIC DNA]</scope>
    <source>
        <strain evidence="13">FDAARGOS_147</strain>
    </source>
</reference>
<dbReference type="PIRSF" id="PIRSF000126">
    <property type="entry name" value="11-beta-HSD1"/>
    <property type="match status" value="1"/>
</dbReference>
<comment type="catalytic activity">
    <reaction evidence="10">
        <text>3-hydroxypropanoate + NADP(+) = 3-oxopropanoate + NADPH + H(+)</text>
        <dbReference type="Rhea" id="RHEA:26438"/>
        <dbReference type="ChEBI" id="CHEBI:15378"/>
        <dbReference type="ChEBI" id="CHEBI:16510"/>
        <dbReference type="ChEBI" id="CHEBI:33190"/>
        <dbReference type="ChEBI" id="CHEBI:57783"/>
        <dbReference type="ChEBI" id="CHEBI:58349"/>
        <dbReference type="EC" id="1.1.1.298"/>
    </reaction>
</comment>
<dbReference type="EC" id="1.1.1.298" evidence="4"/>
<evidence type="ECO:0000256" key="5">
    <source>
        <dbReference type="ARBA" id="ARBA00044059"/>
    </source>
</evidence>
<evidence type="ECO:0000313" key="13">
    <source>
        <dbReference type="Proteomes" id="UP000060602"/>
    </source>
</evidence>
<evidence type="ECO:0000313" key="12">
    <source>
        <dbReference type="EMBL" id="AMG37514.1"/>
    </source>
</evidence>
<dbReference type="PROSITE" id="PS00061">
    <property type="entry name" value="ADH_SHORT"/>
    <property type="match status" value="1"/>
</dbReference>
<dbReference type="InterPro" id="IPR020904">
    <property type="entry name" value="Sc_DH/Rdtase_CS"/>
</dbReference>
<accession>A0A0X8P080</accession>
<dbReference type="CDD" id="cd05233">
    <property type="entry name" value="SDR_c"/>
    <property type="match status" value="1"/>
</dbReference>
<dbReference type="PANTHER" id="PTHR43086">
    <property type="entry name" value="VERY-LONG-CHAIN 3-OXOOACYL-COA REDUCTASE"/>
    <property type="match status" value="1"/>
</dbReference>
<name>A0A0X8P080_ALCXX</name>
<gene>
    <name evidence="12" type="ORF">AL504_16755</name>
</gene>
<dbReference type="RefSeq" id="WP_061072621.1">
    <property type="nucleotide sequence ID" value="NZ_CP014060.2"/>
</dbReference>
<evidence type="ECO:0000256" key="10">
    <source>
        <dbReference type="ARBA" id="ARBA00047274"/>
    </source>
</evidence>
<proteinExistence type="inferred from homology"/>
<dbReference type="Gene3D" id="3.40.50.720">
    <property type="entry name" value="NAD(P)-binding Rossmann-like Domain"/>
    <property type="match status" value="1"/>
</dbReference>
<comment type="similarity">
    <text evidence="1 11">Belongs to the short-chain dehydrogenases/reductases (SDR) family.</text>
</comment>
<evidence type="ECO:0000256" key="1">
    <source>
        <dbReference type="ARBA" id="ARBA00006484"/>
    </source>
</evidence>
<evidence type="ECO:0000256" key="4">
    <source>
        <dbReference type="ARBA" id="ARBA00044050"/>
    </source>
</evidence>
<dbReference type="GO" id="GO:0035527">
    <property type="term" value="F:3-hydroxypropionate dehydrogenase (NADP+) activity"/>
    <property type="evidence" value="ECO:0007669"/>
    <property type="project" value="UniProtKB-EC"/>
</dbReference>
<dbReference type="AlphaFoldDB" id="A0A0X8P080"/>
<evidence type="ECO:0000256" key="2">
    <source>
        <dbReference type="ARBA" id="ARBA00023002"/>
    </source>
</evidence>
<dbReference type="EC" id="1.1.1.381" evidence="5"/>
<dbReference type="PRINTS" id="PR00080">
    <property type="entry name" value="SDRFAMILY"/>
</dbReference>
<keyword evidence="2" id="KW-0560">Oxidoreductase</keyword>
<dbReference type="Proteomes" id="UP000060602">
    <property type="component" value="Chromosome"/>
</dbReference>
<comment type="function">
    <text evidence="9">NADP-dependent dehydrogenase with broad substrate specificity acting on 3-hydroxy acids. Catalyzes the NADP-dependent oxidation of L-allo-threonine to L-2-amino-3-keto-butyrate, which is spontaneously decarboxylated into aminoacetone. Also acts on D-threonine, L-serine, D-serine, D-3-hydroxyisobutyrate, L-3-hydroxyisobutyrate, D-glycerate and L-glycerate. Able to catalyze the reduction of the malonic semialdehyde to 3-hydroxypropionic acid. YdfG is apparently supplementing RutE, the presumed malonic semialdehyde reductase involved in pyrimidine degradation since both are able to detoxify malonic semialdehyde.</text>
</comment>
<organism evidence="12 13">
    <name type="scientific">Alcaligenes xylosoxydans xylosoxydans</name>
    <name type="common">Achromobacter xylosoxidans</name>
    <dbReference type="NCBI Taxonomy" id="85698"/>
    <lineage>
        <taxon>Bacteria</taxon>
        <taxon>Pseudomonadati</taxon>
        <taxon>Pseudomonadota</taxon>
        <taxon>Betaproteobacteria</taxon>
        <taxon>Burkholderiales</taxon>
        <taxon>Alcaligenaceae</taxon>
        <taxon>Achromobacter</taxon>
    </lineage>
</organism>
<dbReference type="EMBL" id="CP014060">
    <property type="protein sequence ID" value="AMG37514.1"/>
    <property type="molecule type" value="Genomic_DNA"/>
</dbReference>
<sequence length="278" mass="28911">MSNTPLHTSPGRALVTGASSGIGARYAHHLAHRGHDLTLVARNVERLETLAARLRAETGRDVRVLPADLSRADGVQRAAQALREDDSLTLLVNNAGIGSVAPLLQSDPGQMQAMIDLNISALTHLTMAAAPAFVARGGGTIINIASIVGLHPELLNGVYGASKAYVLAYSQSLRHELADKGLRVQAVLPGATGTEFWDLAGKPASELPSAMVMSADDMVRSALAGLDQGEFVTIPSLTDPALLQRLEAARQALGPELSRNAPAARYGLQAPGGTGTNG</sequence>
<protein>
    <recommendedName>
        <fullName evidence="6">NADP-dependent 3-hydroxy acid dehydrogenase YdfG</fullName>
        <ecNumber evidence="4">1.1.1.298</ecNumber>
        <ecNumber evidence="5">1.1.1.381</ecNumber>
    </recommendedName>
    <alternativeName>
        <fullName evidence="8">L-allo-threonine dehydrogenase</fullName>
    </alternativeName>
    <alternativeName>
        <fullName evidence="7">Malonic semialdehyde reductase</fullName>
    </alternativeName>
</protein>
<evidence type="ECO:0000256" key="9">
    <source>
        <dbReference type="ARBA" id="ARBA00045650"/>
    </source>
</evidence>
<dbReference type="InterPro" id="IPR002347">
    <property type="entry name" value="SDR_fam"/>
</dbReference>
<dbReference type="InterPro" id="IPR036291">
    <property type="entry name" value="NAD(P)-bd_dom_sf"/>
</dbReference>
<evidence type="ECO:0000256" key="8">
    <source>
        <dbReference type="ARBA" id="ARBA00044349"/>
    </source>
</evidence>
<dbReference type="PANTHER" id="PTHR43086:SF3">
    <property type="entry name" value="NADP-DEPENDENT 3-HYDROXY ACID DEHYDROGENASE YDFG"/>
    <property type="match status" value="1"/>
</dbReference>
<dbReference type="PRINTS" id="PR00081">
    <property type="entry name" value="GDHRDH"/>
</dbReference>
<evidence type="ECO:0000256" key="3">
    <source>
        <dbReference type="ARBA" id="ARBA00043812"/>
    </source>
</evidence>
<dbReference type="Pfam" id="PF00106">
    <property type="entry name" value="adh_short"/>
    <property type="match status" value="1"/>
</dbReference>
<evidence type="ECO:0000256" key="6">
    <source>
        <dbReference type="ARBA" id="ARBA00044065"/>
    </source>
</evidence>
<comment type="catalytic activity">
    <reaction evidence="3">
        <text>L-allo-threonine + NADP(+) = aminoacetone + CO2 + NADPH</text>
        <dbReference type="Rhea" id="RHEA:43524"/>
        <dbReference type="ChEBI" id="CHEBI:16526"/>
        <dbReference type="ChEBI" id="CHEBI:57783"/>
        <dbReference type="ChEBI" id="CHEBI:58320"/>
        <dbReference type="ChEBI" id="CHEBI:58349"/>
        <dbReference type="ChEBI" id="CHEBI:58585"/>
        <dbReference type="EC" id="1.1.1.381"/>
    </reaction>
</comment>
<evidence type="ECO:0000256" key="11">
    <source>
        <dbReference type="RuleBase" id="RU000363"/>
    </source>
</evidence>
<evidence type="ECO:0000256" key="7">
    <source>
        <dbReference type="ARBA" id="ARBA00044271"/>
    </source>
</evidence>
<dbReference type="SUPFAM" id="SSF51735">
    <property type="entry name" value="NAD(P)-binding Rossmann-fold domains"/>
    <property type="match status" value="1"/>
</dbReference>